<reference evidence="1" key="2">
    <citation type="journal article" date="2015" name="Fish Shellfish Immunol.">
        <title>Early steps in the European eel (Anguilla anguilla)-Vibrio vulnificus interaction in the gills: Role of the RtxA13 toxin.</title>
        <authorList>
            <person name="Callol A."/>
            <person name="Pajuelo D."/>
            <person name="Ebbesson L."/>
            <person name="Teles M."/>
            <person name="MacKenzie S."/>
            <person name="Amaro C."/>
        </authorList>
    </citation>
    <scope>NUCLEOTIDE SEQUENCE</scope>
</reference>
<proteinExistence type="predicted"/>
<protein>
    <submittedName>
        <fullName evidence="1">Uncharacterized protein</fullName>
    </submittedName>
</protein>
<name>A0A0E9RSW6_ANGAN</name>
<sequence length="30" mass="3036">MAPPSVGEEGVAPLQLNLDSVLLKSSEAAL</sequence>
<organism evidence="1">
    <name type="scientific">Anguilla anguilla</name>
    <name type="common">European freshwater eel</name>
    <name type="synonym">Muraena anguilla</name>
    <dbReference type="NCBI Taxonomy" id="7936"/>
    <lineage>
        <taxon>Eukaryota</taxon>
        <taxon>Metazoa</taxon>
        <taxon>Chordata</taxon>
        <taxon>Craniata</taxon>
        <taxon>Vertebrata</taxon>
        <taxon>Euteleostomi</taxon>
        <taxon>Actinopterygii</taxon>
        <taxon>Neopterygii</taxon>
        <taxon>Teleostei</taxon>
        <taxon>Anguilliformes</taxon>
        <taxon>Anguillidae</taxon>
        <taxon>Anguilla</taxon>
    </lineage>
</organism>
<dbReference type="AlphaFoldDB" id="A0A0E9RSW6"/>
<reference evidence="1" key="1">
    <citation type="submission" date="2014-11" db="EMBL/GenBank/DDBJ databases">
        <authorList>
            <person name="Amaro Gonzalez C."/>
        </authorList>
    </citation>
    <scope>NUCLEOTIDE SEQUENCE</scope>
</reference>
<dbReference type="EMBL" id="GBXM01076343">
    <property type="protein sequence ID" value="JAH32234.1"/>
    <property type="molecule type" value="Transcribed_RNA"/>
</dbReference>
<accession>A0A0E9RSW6</accession>
<evidence type="ECO:0000313" key="1">
    <source>
        <dbReference type="EMBL" id="JAH32234.1"/>
    </source>
</evidence>